<keyword evidence="2" id="KW-0539">Nucleus</keyword>
<sequence>MPEDKGRGAPLAKRRASKACDECHRKKGDSDAMPDGVCSNCLASKVECKHLLQNQKRGPKAGSKQKQPPDAKTLVYKILAAPLSFPIPEDFQAIRNMLVDISNSTTLESNQGSNDAEEDESADVVDALPSRIEDIGVGSFCRQNATHASQTLLRTALNIGDELNGSESRVMSSQQQRTEFWTRSPWHKVYEPEDPEYVFPEGDLMQQLVSLFFSNINILFPLLNGPIFKQQVFEEKLHRSNPMFAATLLAVCSLGSQHCRDPRTLHDGSQSERSAGWKYFQQIRLVRNKLIQPVSLFEIQLYVLSSLFLKPTPLSDMSSSLIGMGIMFAREVGAHRKQPPGKTHQERVEQELWKRAYWVLVALDGFKIGVTGRPRVTTEDDYDLDLPIECDDEYWIESDIGLSFMQPPGQASYVAYWNHFLRLQQIAGRTRIYIPSIQRPELSGLAESSPELLEKLFMTTSVATNEWIDSMPGHLRWDPHNPNTVFFRQSAMLQTWLLFFQMRFHARWVRPGPVSSLSFSSLAICTNSARNFIHILLVYHQRPDFIMIPRMIPVAFLSAVLLLTNIWKQTWMNSALDPGNDLAQVHACMNVMSLYEKRFENPGRLRDVLQSIMSVGRIPSLSRQNLLKRTRDDELQESSPSDNRNSAPFAMPSELSFEIPPITSPSIRPFKGPYMGLSSGDKVGNAGLSDYEYVTTFSANISLTSGNSQEDWDSFMTLVDDLLSQTNQDRIF</sequence>
<proteinExistence type="predicted"/>
<dbReference type="InterPro" id="IPR036864">
    <property type="entry name" value="Zn2-C6_fun-type_DNA-bd_sf"/>
</dbReference>
<dbReference type="AlphaFoldDB" id="A0A6A4H5L8"/>
<feature type="domain" description="Xylanolytic transcriptional activator regulatory" evidence="4">
    <location>
        <begin position="210"/>
        <end position="403"/>
    </location>
</feature>
<evidence type="ECO:0000313" key="5">
    <source>
        <dbReference type="EMBL" id="KAE9392644.1"/>
    </source>
</evidence>
<dbReference type="InterPro" id="IPR050987">
    <property type="entry name" value="AtrR-like"/>
</dbReference>
<accession>A0A6A4H5L8</accession>
<dbReference type="GO" id="GO:0008270">
    <property type="term" value="F:zinc ion binding"/>
    <property type="evidence" value="ECO:0007669"/>
    <property type="project" value="InterPro"/>
</dbReference>
<evidence type="ECO:0000259" key="4">
    <source>
        <dbReference type="Pfam" id="PF04082"/>
    </source>
</evidence>
<dbReference type="InterPro" id="IPR001138">
    <property type="entry name" value="Zn2Cys6_DnaBD"/>
</dbReference>
<evidence type="ECO:0000256" key="1">
    <source>
        <dbReference type="ARBA" id="ARBA00022723"/>
    </source>
</evidence>
<evidence type="ECO:0000256" key="2">
    <source>
        <dbReference type="ARBA" id="ARBA00023242"/>
    </source>
</evidence>
<dbReference type="CDD" id="cd00067">
    <property type="entry name" value="GAL4"/>
    <property type="match status" value="1"/>
</dbReference>
<dbReference type="CDD" id="cd12148">
    <property type="entry name" value="fungal_TF_MHR"/>
    <property type="match status" value="1"/>
</dbReference>
<organism evidence="5 6">
    <name type="scientific">Gymnopus androsaceus JB14</name>
    <dbReference type="NCBI Taxonomy" id="1447944"/>
    <lineage>
        <taxon>Eukaryota</taxon>
        <taxon>Fungi</taxon>
        <taxon>Dikarya</taxon>
        <taxon>Basidiomycota</taxon>
        <taxon>Agaricomycotina</taxon>
        <taxon>Agaricomycetes</taxon>
        <taxon>Agaricomycetidae</taxon>
        <taxon>Agaricales</taxon>
        <taxon>Marasmiineae</taxon>
        <taxon>Omphalotaceae</taxon>
        <taxon>Gymnopus</taxon>
    </lineage>
</organism>
<dbReference type="Proteomes" id="UP000799118">
    <property type="component" value="Unassembled WGS sequence"/>
</dbReference>
<dbReference type="Pfam" id="PF04082">
    <property type="entry name" value="Fungal_trans"/>
    <property type="match status" value="1"/>
</dbReference>
<keyword evidence="1" id="KW-0479">Metal-binding</keyword>
<dbReference type="GO" id="GO:0003677">
    <property type="term" value="F:DNA binding"/>
    <property type="evidence" value="ECO:0007669"/>
    <property type="project" value="InterPro"/>
</dbReference>
<dbReference type="PANTHER" id="PTHR46910">
    <property type="entry name" value="TRANSCRIPTION FACTOR PDR1"/>
    <property type="match status" value="1"/>
</dbReference>
<evidence type="ECO:0000313" key="6">
    <source>
        <dbReference type="Proteomes" id="UP000799118"/>
    </source>
</evidence>
<feature type="compositionally biased region" description="Polar residues" evidence="3">
    <location>
        <begin position="637"/>
        <end position="646"/>
    </location>
</feature>
<dbReference type="OrthoDB" id="4456959at2759"/>
<dbReference type="GO" id="GO:0000981">
    <property type="term" value="F:DNA-binding transcription factor activity, RNA polymerase II-specific"/>
    <property type="evidence" value="ECO:0007669"/>
    <property type="project" value="InterPro"/>
</dbReference>
<reference evidence="5" key="1">
    <citation type="journal article" date="2019" name="Environ. Microbiol.">
        <title>Fungal ecological strategies reflected in gene transcription - a case study of two litter decomposers.</title>
        <authorList>
            <person name="Barbi F."/>
            <person name="Kohler A."/>
            <person name="Barry K."/>
            <person name="Baskaran P."/>
            <person name="Daum C."/>
            <person name="Fauchery L."/>
            <person name="Ihrmark K."/>
            <person name="Kuo A."/>
            <person name="LaButti K."/>
            <person name="Lipzen A."/>
            <person name="Morin E."/>
            <person name="Grigoriev I.V."/>
            <person name="Henrissat B."/>
            <person name="Lindahl B."/>
            <person name="Martin F."/>
        </authorList>
    </citation>
    <scope>NUCLEOTIDE SEQUENCE</scope>
    <source>
        <strain evidence="5">JB14</strain>
    </source>
</reference>
<dbReference type="EMBL" id="ML769591">
    <property type="protein sequence ID" value="KAE9392644.1"/>
    <property type="molecule type" value="Genomic_DNA"/>
</dbReference>
<dbReference type="PANTHER" id="PTHR46910:SF38">
    <property type="entry name" value="ZN(2)-C6 FUNGAL-TYPE DOMAIN-CONTAINING PROTEIN"/>
    <property type="match status" value="1"/>
</dbReference>
<evidence type="ECO:0000256" key="3">
    <source>
        <dbReference type="SAM" id="MobiDB-lite"/>
    </source>
</evidence>
<dbReference type="SUPFAM" id="SSF57701">
    <property type="entry name" value="Zn2/Cys6 DNA-binding domain"/>
    <property type="match status" value="1"/>
</dbReference>
<feature type="region of interest" description="Disordered" evidence="3">
    <location>
        <begin position="626"/>
        <end position="650"/>
    </location>
</feature>
<name>A0A6A4H5L8_9AGAR</name>
<dbReference type="GO" id="GO:0006351">
    <property type="term" value="P:DNA-templated transcription"/>
    <property type="evidence" value="ECO:0007669"/>
    <property type="project" value="InterPro"/>
</dbReference>
<protein>
    <recommendedName>
        <fullName evidence="4">Xylanolytic transcriptional activator regulatory domain-containing protein</fullName>
    </recommendedName>
</protein>
<gene>
    <name evidence="5" type="ORF">BT96DRAFT_944517</name>
</gene>
<keyword evidence="6" id="KW-1185">Reference proteome</keyword>
<dbReference type="InterPro" id="IPR007219">
    <property type="entry name" value="XnlR_reg_dom"/>
</dbReference>